<accession>A0ABW5R9I2</accession>
<dbReference type="Gene3D" id="1.10.1240.100">
    <property type="match status" value="1"/>
</dbReference>
<dbReference type="PROSITE" id="PS00606">
    <property type="entry name" value="KS3_1"/>
    <property type="match status" value="1"/>
</dbReference>
<dbReference type="PANTHER" id="PTHR43775">
    <property type="entry name" value="FATTY ACID SYNTHASE"/>
    <property type="match status" value="1"/>
</dbReference>
<dbReference type="Pfam" id="PF00550">
    <property type="entry name" value="PP-binding"/>
    <property type="match status" value="1"/>
</dbReference>
<dbReference type="SMART" id="SM00823">
    <property type="entry name" value="PKS_PP"/>
    <property type="match status" value="1"/>
</dbReference>
<evidence type="ECO:0000259" key="5">
    <source>
        <dbReference type="PROSITE" id="PS52004"/>
    </source>
</evidence>
<dbReference type="Gene3D" id="3.40.50.720">
    <property type="entry name" value="NAD(P)-binding Rossmann-like Domain"/>
    <property type="match status" value="1"/>
</dbReference>
<dbReference type="Proteomes" id="UP001597497">
    <property type="component" value="Unassembled WGS sequence"/>
</dbReference>
<keyword evidence="2" id="KW-0597">Phosphoprotein</keyword>
<dbReference type="Gene3D" id="3.40.47.10">
    <property type="match status" value="1"/>
</dbReference>
<dbReference type="Pfam" id="PF00109">
    <property type="entry name" value="ketoacyl-synt"/>
    <property type="match status" value="1"/>
</dbReference>
<dbReference type="InterPro" id="IPR050091">
    <property type="entry name" value="PKS_NRPS_Biosynth_Enz"/>
</dbReference>
<dbReference type="Gene3D" id="1.10.1200.10">
    <property type="entry name" value="ACP-like"/>
    <property type="match status" value="1"/>
</dbReference>
<keyword evidence="3" id="KW-0808">Transferase</keyword>
<dbReference type="SMART" id="SM00825">
    <property type="entry name" value="PKS_KS"/>
    <property type="match status" value="1"/>
</dbReference>
<dbReference type="EMBL" id="JBHUMM010000014">
    <property type="protein sequence ID" value="MFD2671663.1"/>
    <property type="molecule type" value="Genomic_DNA"/>
</dbReference>
<dbReference type="SUPFAM" id="SSF51735">
    <property type="entry name" value="NAD(P)-binding Rossmann-fold domains"/>
    <property type="match status" value="2"/>
</dbReference>
<sequence>MTGSRLNFLDAWMEEPSSSMLPEMTETSTSDIAIIGMALRFPGAETPDAFWQLLCEGKDLVAPLPRKRKKDVMATVQRFHPDKEGQFYEAAFLSAVDGFDYAFFDLSPKEAEYMDPEQRLFLQTAWQAIEDAGYGGQRIRGTKTGVYAGYSHSSVYGQSIRFDDPEMAALYVSGTASAMIPSRLSYLLDLKGPAMVLNTACSSSLVAVHTACQALRSGDCDMALAGGVKVDLYPIQYQNIGILSTQYRSRTFDDGSDGTAGGEGVAAVMLKPFASAVRDGDQIYGLIKGSAVNQDGSSIGLTAPNSEAQAAVMTAAWKDAGIDPETIGYMEAHGTGTKLGDPVEIDGMTKAFRAYTDKRQFCAVGSVKTNIGHLDNSAGIAGLIKAVLTLKHAKIPASLHFQRPNRKIDFVDSPVYVQDELTEWPAATFPRRCGVSSFGLSGTNCHVVLEEAPAADEVEAAVGAKASDSPAWQLFTLSAKSMASWRRLLAEYVQFLAADRTISLTDVCYTANTGRWHHPIRSALVCRDRADLLDKLQALLTADRARPADTPPQPAGTGSMRQLLAADIFVTRGDERISSSSVSSLDELPDSWMSMDEQEQLHTLRTWAMQYVQGADLPWERLYRQQKRKKISLPVYPFDEKRCWVSPGRDAALDWCHTRTWERASERSPSSEASSSVPRTVLCIHAGSRTAIQLVNALREDGHAVEEAVYPHPGESHLSQQEMETSQNEKNASASSAWLGTEEDYVRWLGSFRQKPVDQIVHMALLDESESGACTQEELEASLHQGVYSLFNLTKALVQLGFSHPIDLVLLADHVHQVTGEEVCLKPEHAACLALGRVVRVEYPNLQCRSIDLDHQLNIDKMMTELQTPGTAYLHVYRDGQCYTEKIEQMNGTDITQGSSAIIPNGTYIVTGGGGGLGLETAKYVASQAQVNLILLQRSGLPERKEWEQVLAHTSDPKLVRQLKGIMDIERSGSRVTVCQADVANLMQMKRVMADIRQQFGAVNGIFHCAGIAGDGYLARKSRDTFAQVMAAKVWGTWVLEQVTMHESLDFMMYYSSLSSLVGSAGQGDYAAANAYMDAFAAWRNRHSKRTVTINWSAWEEVGMAVDHQALERRQQQAGMKTDEALDVLDRVLTSPGDQWSDQWIISKTRSADDTEATVGQQDKPQIEQLQASTVRLTGVTSGSGQDEEQWIAQIWRELLGFEEMDVQDNFFEIGGNSILIVKMHALIEQRDPGMVSVVDLFSYPTIQGLAAYLRKVKHARLELQDLPDSAAPANEESDKYEDELLHLFEAVENGNMSMDEAFAMYEQMGREQDGKAQ</sequence>
<dbReference type="SMART" id="SM00822">
    <property type="entry name" value="PKS_KR"/>
    <property type="match status" value="1"/>
</dbReference>
<dbReference type="SUPFAM" id="SSF53901">
    <property type="entry name" value="Thiolase-like"/>
    <property type="match status" value="1"/>
</dbReference>
<evidence type="ECO:0000256" key="2">
    <source>
        <dbReference type="ARBA" id="ARBA00022553"/>
    </source>
</evidence>
<dbReference type="RefSeq" id="WP_379929138.1">
    <property type="nucleotide sequence ID" value="NZ_JBHUMM010000014.1"/>
</dbReference>
<dbReference type="PANTHER" id="PTHR43775:SF37">
    <property type="entry name" value="SI:DKEY-61P9.11"/>
    <property type="match status" value="1"/>
</dbReference>
<dbReference type="InterPro" id="IPR057326">
    <property type="entry name" value="KR_dom"/>
</dbReference>
<evidence type="ECO:0000313" key="6">
    <source>
        <dbReference type="EMBL" id="MFD2671663.1"/>
    </source>
</evidence>
<dbReference type="InterPro" id="IPR036291">
    <property type="entry name" value="NAD(P)-bd_dom_sf"/>
</dbReference>
<dbReference type="InterPro" id="IPR014031">
    <property type="entry name" value="Ketoacyl_synth_C"/>
</dbReference>
<name>A0ABW5R9I2_9BACL</name>
<dbReference type="SUPFAM" id="SSF47336">
    <property type="entry name" value="ACP-like"/>
    <property type="match status" value="1"/>
</dbReference>
<evidence type="ECO:0000256" key="1">
    <source>
        <dbReference type="ARBA" id="ARBA00022450"/>
    </source>
</evidence>
<dbReference type="PROSITE" id="PS52004">
    <property type="entry name" value="KS3_2"/>
    <property type="match status" value="1"/>
</dbReference>
<dbReference type="InterPro" id="IPR013968">
    <property type="entry name" value="PKS_KR"/>
</dbReference>
<keyword evidence="1" id="KW-0596">Phosphopantetheine</keyword>
<dbReference type="Pfam" id="PF21394">
    <property type="entry name" value="Beta-ketacyl_N"/>
    <property type="match status" value="1"/>
</dbReference>
<proteinExistence type="predicted"/>
<dbReference type="PROSITE" id="PS50075">
    <property type="entry name" value="CARRIER"/>
    <property type="match status" value="1"/>
</dbReference>
<evidence type="ECO:0000313" key="7">
    <source>
        <dbReference type="Proteomes" id="UP001597497"/>
    </source>
</evidence>
<dbReference type="Pfam" id="PF22621">
    <property type="entry name" value="CurL-like_PKS_C"/>
    <property type="match status" value="1"/>
</dbReference>
<keyword evidence="7" id="KW-1185">Reference proteome</keyword>
<dbReference type="InterPro" id="IPR020806">
    <property type="entry name" value="PKS_PP-bd"/>
</dbReference>
<evidence type="ECO:0000259" key="4">
    <source>
        <dbReference type="PROSITE" id="PS50075"/>
    </source>
</evidence>
<dbReference type="InterPro" id="IPR016039">
    <property type="entry name" value="Thiolase-like"/>
</dbReference>
<dbReference type="CDD" id="cd00833">
    <property type="entry name" value="PKS"/>
    <property type="match status" value="1"/>
</dbReference>
<dbReference type="Pfam" id="PF02801">
    <property type="entry name" value="Ketoacyl-synt_C"/>
    <property type="match status" value="1"/>
</dbReference>
<feature type="domain" description="Ketosynthase family 3 (KS3)" evidence="5">
    <location>
        <begin position="29"/>
        <end position="451"/>
    </location>
</feature>
<evidence type="ECO:0000256" key="3">
    <source>
        <dbReference type="ARBA" id="ARBA00022679"/>
    </source>
</evidence>
<dbReference type="InterPro" id="IPR020841">
    <property type="entry name" value="PKS_Beta-ketoAc_synthase_dom"/>
</dbReference>
<dbReference type="CDD" id="cd08953">
    <property type="entry name" value="KR_2_SDR_x"/>
    <property type="match status" value="1"/>
</dbReference>
<protein>
    <submittedName>
        <fullName evidence="6">SDR family NAD(P)-dependent oxidoreductase</fullName>
    </submittedName>
</protein>
<reference evidence="7" key="1">
    <citation type="journal article" date="2019" name="Int. J. Syst. Evol. Microbiol.">
        <title>The Global Catalogue of Microorganisms (GCM) 10K type strain sequencing project: providing services to taxonomists for standard genome sequencing and annotation.</title>
        <authorList>
            <consortium name="The Broad Institute Genomics Platform"/>
            <consortium name="The Broad Institute Genome Sequencing Center for Infectious Disease"/>
            <person name="Wu L."/>
            <person name="Ma J."/>
        </authorList>
    </citation>
    <scope>NUCLEOTIDE SEQUENCE [LARGE SCALE GENOMIC DNA]</scope>
    <source>
        <strain evidence="7">KCTC 33676</strain>
    </source>
</reference>
<dbReference type="InterPro" id="IPR036736">
    <property type="entry name" value="ACP-like_sf"/>
</dbReference>
<gene>
    <name evidence="6" type="ORF">ACFSUC_08600</name>
</gene>
<dbReference type="Pfam" id="PF08659">
    <property type="entry name" value="KR"/>
    <property type="match status" value="1"/>
</dbReference>
<dbReference type="InterPro" id="IPR049490">
    <property type="entry name" value="C883_1060-like_KR_N"/>
</dbReference>
<feature type="domain" description="Carrier" evidence="4">
    <location>
        <begin position="1183"/>
        <end position="1258"/>
    </location>
</feature>
<dbReference type="InterPro" id="IPR018201">
    <property type="entry name" value="Ketoacyl_synth_AS"/>
</dbReference>
<organism evidence="6 7">
    <name type="scientific">Marinicrinis sediminis</name>
    <dbReference type="NCBI Taxonomy" id="1652465"/>
    <lineage>
        <taxon>Bacteria</taxon>
        <taxon>Bacillati</taxon>
        <taxon>Bacillota</taxon>
        <taxon>Bacilli</taxon>
        <taxon>Bacillales</taxon>
        <taxon>Paenibacillaceae</taxon>
    </lineage>
</organism>
<dbReference type="InterPro" id="IPR014030">
    <property type="entry name" value="Ketoacyl_synth_N"/>
</dbReference>
<comment type="caution">
    <text evidence="6">The sequence shown here is derived from an EMBL/GenBank/DDBJ whole genome shotgun (WGS) entry which is preliminary data.</text>
</comment>
<dbReference type="InterPro" id="IPR009081">
    <property type="entry name" value="PP-bd_ACP"/>
</dbReference>